<dbReference type="PANTHER" id="PTHR37812">
    <property type="entry name" value="MU-LIKE PROPHAGE FLUMU PROTEIN C"/>
    <property type="match status" value="1"/>
</dbReference>
<organism evidence="2 3">
    <name type="scientific">Anaerotruncus colihominis</name>
    <dbReference type="NCBI Taxonomy" id="169435"/>
    <lineage>
        <taxon>Bacteria</taxon>
        <taxon>Bacillati</taxon>
        <taxon>Bacillota</taxon>
        <taxon>Clostridia</taxon>
        <taxon>Eubacteriales</taxon>
        <taxon>Oscillospiraceae</taxon>
        <taxon>Anaerotruncus</taxon>
    </lineage>
</organism>
<evidence type="ECO:0000259" key="1">
    <source>
        <dbReference type="Pfam" id="PF08765"/>
    </source>
</evidence>
<sequence>MEDILQRLTYEDLSQEHQGIADLIGLDVFKTLVRKYGGTYLYIPKEDNITRPIRNTMIKTEFTGSNIRELAKKYQLSEVQIRSIIAPKNRS</sequence>
<dbReference type="Pfam" id="PF08765">
    <property type="entry name" value="Mor"/>
    <property type="match status" value="1"/>
</dbReference>
<accession>A0A174QFB8</accession>
<feature type="domain" description="Mor transcription activator" evidence="1">
    <location>
        <begin position="18"/>
        <end position="87"/>
    </location>
</feature>
<dbReference type="InterPro" id="IPR014875">
    <property type="entry name" value="Mor_transcription_activator"/>
</dbReference>
<dbReference type="SUPFAM" id="SSF46689">
    <property type="entry name" value="Homeodomain-like"/>
    <property type="match status" value="1"/>
</dbReference>
<evidence type="ECO:0000313" key="2">
    <source>
        <dbReference type="EMBL" id="CUP68809.1"/>
    </source>
</evidence>
<dbReference type="Proteomes" id="UP000095765">
    <property type="component" value="Unassembled WGS sequence"/>
</dbReference>
<dbReference type="InterPro" id="IPR052411">
    <property type="entry name" value="c-mor_Regulatory_Protein"/>
</dbReference>
<dbReference type="Gene3D" id="1.10.10.60">
    <property type="entry name" value="Homeodomain-like"/>
    <property type="match status" value="1"/>
</dbReference>
<proteinExistence type="predicted"/>
<dbReference type="RefSeq" id="WP_070097946.1">
    <property type="nucleotide sequence ID" value="NZ_CABIWA010000017.1"/>
</dbReference>
<reference evidence="2 3" key="1">
    <citation type="submission" date="2015-09" db="EMBL/GenBank/DDBJ databases">
        <authorList>
            <consortium name="Pathogen Informatics"/>
        </authorList>
    </citation>
    <scope>NUCLEOTIDE SEQUENCE [LARGE SCALE GENOMIC DNA]</scope>
    <source>
        <strain evidence="2 3">2789STDY5834939</strain>
    </source>
</reference>
<evidence type="ECO:0000313" key="3">
    <source>
        <dbReference type="Proteomes" id="UP000095765"/>
    </source>
</evidence>
<dbReference type="AlphaFoldDB" id="A0A174QFB8"/>
<dbReference type="EMBL" id="CZBE01000009">
    <property type="protein sequence ID" value="CUP68809.1"/>
    <property type="molecule type" value="Genomic_DNA"/>
</dbReference>
<dbReference type="PANTHER" id="PTHR37812:SF1">
    <property type="entry name" value="MU-LIKE PROPHAGE FLUMU PROTEIN C"/>
    <property type="match status" value="1"/>
</dbReference>
<name>A0A174QFB8_9FIRM</name>
<gene>
    <name evidence="2" type="ORF">ERS852551_01610</name>
</gene>
<dbReference type="InterPro" id="IPR009057">
    <property type="entry name" value="Homeodomain-like_sf"/>
</dbReference>
<protein>
    <submittedName>
        <fullName evidence="2">Uncharacterized conserved protein</fullName>
    </submittedName>
</protein>